<accession>A0ABX8MR06</accession>
<dbReference type="EMBL" id="CP077074">
    <property type="protein sequence ID" value="QXH41733.1"/>
    <property type="molecule type" value="Genomic_DNA"/>
</dbReference>
<evidence type="ECO:0000313" key="2">
    <source>
        <dbReference type="Proteomes" id="UP000693952"/>
    </source>
</evidence>
<evidence type="ECO:0000313" key="1">
    <source>
        <dbReference type="EMBL" id="QXH41733.1"/>
    </source>
</evidence>
<protein>
    <submittedName>
        <fullName evidence="1">Uncharacterized protein</fullName>
    </submittedName>
</protein>
<reference evidence="1" key="1">
    <citation type="submission" date="2021-06" db="EMBL/GenBank/DDBJ databases">
        <title>Updating the genus Pseudomonas: Description of 43 new species and partition of the Pseudomonas putida group.</title>
        <authorList>
            <person name="Girard L."/>
            <person name="Lood C."/>
            <person name="Vandamme P."/>
            <person name="Rokni-Zadeh H."/>
            <person name="van Noort V."/>
            <person name="Hofte M."/>
            <person name="Lavigne R."/>
            <person name="De Mot R."/>
        </authorList>
    </citation>
    <scope>NUCLEOTIDE SEQUENCE</scope>
    <source>
        <strain evidence="1">CMR12a</strain>
    </source>
</reference>
<name>A0ABX8MR06_9PSED</name>
<dbReference type="Proteomes" id="UP000693952">
    <property type="component" value="Chromosome"/>
</dbReference>
<organism evidence="1 2">
    <name type="scientific">Pseudomonas sessilinigenes</name>
    <dbReference type="NCBI Taxonomy" id="658629"/>
    <lineage>
        <taxon>Bacteria</taxon>
        <taxon>Pseudomonadati</taxon>
        <taxon>Pseudomonadota</taxon>
        <taxon>Gammaproteobacteria</taxon>
        <taxon>Pseudomonadales</taxon>
        <taxon>Pseudomonadaceae</taxon>
        <taxon>Pseudomonas</taxon>
    </lineage>
</organism>
<keyword evidence="2" id="KW-1185">Reference proteome</keyword>
<proteinExistence type="predicted"/>
<gene>
    <name evidence="1" type="ORF">KSS89_05800</name>
</gene>
<dbReference type="RefSeq" id="WP_124345776.1">
    <property type="nucleotide sequence ID" value="NZ_CP027706.1"/>
</dbReference>
<sequence length="84" mass="9185">MPEVLDAELDEQLSCVLHGAADLEAIRQVLELYRGKGFSAQAVYRYLGQARAGAVDAVEDRILEAMDIASGYCPAGCRVWDTPR</sequence>